<dbReference type="Proteomes" id="UP001345963">
    <property type="component" value="Unassembled WGS sequence"/>
</dbReference>
<evidence type="ECO:0000256" key="2">
    <source>
        <dbReference type="ARBA" id="ARBA00022692"/>
    </source>
</evidence>
<dbReference type="PROSITE" id="PS50893">
    <property type="entry name" value="ABC_TRANSPORTER_2"/>
    <property type="match status" value="1"/>
</dbReference>
<evidence type="ECO:0000313" key="8">
    <source>
        <dbReference type="Proteomes" id="UP001345963"/>
    </source>
</evidence>
<dbReference type="Pfam" id="PF12698">
    <property type="entry name" value="ABC2_membrane_3"/>
    <property type="match status" value="1"/>
</dbReference>
<feature type="transmembrane region" description="Helical" evidence="5">
    <location>
        <begin position="689"/>
        <end position="708"/>
    </location>
</feature>
<keyword evidence="4 5" id="KW-0472">Membrane</keyword>
<evidence type="ECO:0000256" key="4">
    <source>
        <dbReference type="ARBA" id="ARBA00023136"/>
    </source>
</evidence>
<dbReference type="InterPro" id="IPR013525">
    <property type="entry name" value="ABC2_TM"/>
</dbReference>
<comment type="caution">
    <text evidence="7">The sequence shown here is derived from an EMBL/GenBank/DDBJ whole genome shotgun (WGS) entry which is preliminary data.</text>
</comment>
<dbReference type="EMBL" id="JAHUTI010041042">
    <property type="protein sequence ID" value="MED6245662.1"/>
    <property type="molecule type" value="Genomic_DNA"/>
</dbReference>
<keyword evidence="8" id="KW-1185">Reference proteome</keyword>
<evidence type="ECO:0000256" key="5">
    <source>
        <dbReference type="SAM" id="Phobius"/>
    </source>
</evidence>
<keyword evidence="3 5" id="KW-1133">Transmembrane helix</keyword>
<dbReference type="InterPro" id="IPR017871">
    <property type="entry name" value="ABC_transporter-like_CS"/>
</dbReference>
<feature type="transmembrane region" description="Helical" evidence="5">
    <location>
        <begin position="610"/>
        <end position="633"/>
    </location>
</feature>
<proteinExistence type="predicted"/>
<evidence type="ECO:0000256" key="1">
    <source>
        <dbReference type="ARBA" id="ARBA00004141"/>
    </source>
</evidence>
<protein>
    <recommendedName>
        <fullName evidence="6">ABC transporter domain-containing protein</fullName>
    </recommendedName>
</protein>
<dbReference type="PANTHER" id="PTHR19229">
    <property type="entry name" value="ATP-BINDING CASSETTE TRANSPORTER SUBFAMILY A ABCA"/>
    <property type="match status" value="1"/>
</dbReference>
<evidence type="ECO:0000313" key="7">
    <source>
        <dbReference type="EMBL" id="MED6245662.1"/>
    </source>
</evidence>
<feature type="domain" description="ABC transporter" evidence="6">
    <location>
        <begin position="787"/>
        <end position="980"/>
    </location>
</feature>
<feature type="transmembrane region" description="Helical" evidence="5">
    <location>
        <begin position="548"/>
        <end position="570"/>
    </location>
</feature>
<accession>A0ABU7B565</accession>
<name>A0ABU7B565_9TELE</name>
<keyword evidence="2 5" id="KW-0812">Transmembrane</keyword>
<dbReference type="CDD" id="cd03263">
    <property type="entry name" value="ABC_subfamily_A"/>
    <property type="match status" value="1"/>
</dbReference>
<dbReference type="PROSITE" id="PS00211">
    <property type="entry name" value="ABC_TRANSPORTER_1"/>
    <property type="match status" value="1"/>
</dbReference>
<dbReference type="InterPro" id="IPR026082">
    <property type="entry name" value="ABCA"/>
</dbReference>
<dbReference type="PANTHER" id="PTHR19229:SF29">
    <property type="entry name" value="GLUCOSYLCERAMIDE TRANSPORTER ABCA12"/>
    <property type="match status" value="1"/>
</dbReference>
<reference evidence="7 8" key="1">
    <citation type="submission" date="2021-07" db="EMBL/GenBank/DDBJ databases">
        <authorList>
            <person name="Palmer J.M."/>
        </authorList>
    </citation>
    <scope>NUCLEOTIDE SEQUENCE [LARGE SCALE GENOMIC DNA]</scope>
    <source>
        <strain evidence="7 8">AT_MEX2019</strain>
        <tissue evidence="7">Muscle</tissue>
    </source>
</reference>
<evidence type="ECO:0000259" key="6">
    <source>
        <dbReference type="PROSITE" id="PS50893"/>
    </source>
</evidence>
<comment type="subcellular location">
    <subcellularLocation>
        <location evidence="1">Membrane</location>
        <topology evidence="1">Multi-pass membrane protein</topology>
    </subcellularLocation>
</comment>
<dbReference type="SUPFAM" id="SSF52540">
    <property type="entry name" value="P-loop containing nucleoside triphosphate hydrolases"/>
    <property type="match status" value="1"/>
</dbReference>
<dbReference type="InterPro" id="IPR003439">
    <property type="entry name" value="ABC_transporter-like_ATP-bd"/>
</dbReference>
<feature type="transmembrane region" description="Helical" evidence="5">
    <location>
        <begin position="501"/>
        <end position="522"/>
    </location>
</feature>
<gene>
    <name evidence="7" type="ORF">ATANTOWER_006282</name>
</gene>
<dbReference type="Gene3D" id="3.40.50.300">
    <property type="entry name" value="P-loop containing nucleotide triphosphate hydrolases"/>
    <property type="match status" value="1"/>
</dbReference>
<evidence type="ECO:0000256" key="3">
    <source>
        <dbReference type="ARBA" id="ARBA00022989"/>
    </source>
</evidence>
<organism evidence="7 8">
    <name type="scientific">Ataeniobius toweri</name>
    <dbReference type="NCBI Taxonomy" id="208326"/>
    <lineage>
        <taxon>Eukaryota</taxon>
        <taxon>Metazoa</taxon>
        <taxon>Chordata</taxon>
        <taxon>Craniata</taxon>
        <taxon>Vertebrata</taxon>
        <taxon>Euteleostomi</taxon>
        <taxon>Actinopterygii</taxon>
        <taxon>Neopterygii</taxon>
        <taxon>Teleostei</taxon>
        <taxon>Neoteleostei</taxon>
        <taxon>Acanthomorphata</taxon>
        <taxon>Ovalentaria</taxon>
        <taxon>Atherinomorphae</taxon>
        <taxon>Cyprinodontiformes</taxon>
        <taxon>Goodeidae</taxon>
        <taxon>Ataeniobius</taxon>
    </lineage>
</organism>
<dbReference type="Pfam" id="PF00005">
    <property type="entry name" value="ABC_tran"/>
    <property type="match status" value="1"/>
</dbReference>
<feature type="transmembrane region" description="Helical" evidence="5">
    <location>
        <begin position="582"/>
        <end position="603"/>
    </location>
</feature>
<sequence>MLRNKEAFIQAVQEHMNIDPAALLVLMETPLLNNTEILSWLVNLRYCPPTETMNVTDAAILATFCSMSAEDWYKLSLLMAEHVNTEKLIYKMVLSEELQSLVGVMAEGAEVATQMMNKILPTVRQLESYLLSIKDLNLESSSDVTHMTRGMKSSISTKATFVTLSRALCSNGIIALFGISKMPELSESGPTFPNNQKREEMIERFKIPRDASPFCMNMYLDMVNTTGGAIAWAFLKPMLMGQILFTPDTPATRAIMEKANATLHDLANLKKSSEDWIESSSYIIKSAELLSTTLPMLQNSLSNSFVKNFIEMQTDINVDSILVMLSSFSNITEMLNKNKKILDQISTLSDLMIKLSSCIKFDRYRGYDSADELNTMAQELAKNRELYASVIFKTEDSSRKREARSSPSSSSTQLPPKVSYTIRMHMDNVMRTDRARNPYFVRDNHISASFTMRYNRGFIYLQENIDRAIIETQTGQKVTEPAVQLQPFPYPCYLRDEYLEAISFVFPLLLMIPWVLFVADFVKKLVHERELRLHEYMKMMGVNPLSHFFAWFLECAAFLVVTIIILTLVLKFGNILPKSDGFLTFLYLCNFGLSIISFCYLISSFFDKTYIAGLSGSLIYILSFFPFIIVMSLEANLNISQKSILSLFSPTCFSYASQYISRYEAQGEGIQWSNSYSSPMAGDTATFGWLNWLLLIDSLLYFLIGAYIRVVFPGKYGIPAPWYFPFKLSFWADLCSGFQTNNKAGKGLLFSNIMQKNQPVFADGKGKGKSSLSYQAGEDFSELPVGVALHGLTKLYGDQAAIQNLNVNFHEGHVTSLLGHNGAGKTTTMSLLTGLYPPTSGSIEVYGRDMQTNIEKVRRELGVCMQYDVLFNHMTAKEHLLLYGQIKAPHWSQKELREQVRTILEETDMYTHRHKRVDALSGGMRRKLSISIAFIGGSRLVVLDEPTTGVDPCSRRSIWDIVIQHKKNHINLTDFYTTVLN</sequence>
<dbReference type="InterPro" id="IPR027417">
    <property type="entry name" value="P-loop_NTPase"/>
</dbReference>